<organism evidence="4 5">
    <name type="scientific">Halobacillus naozhouensis</name>
    <dbReference type="NCBI Taxonomy" id="554880"/>
    <lineage>
        <taxon>Bacteria</taxon>
        <taxon>Bacillati</taxon>
        <taxon>Bacillota</taxon>
        <taxon>Bacilli</taxon>
        <taxon>Bacillales</taxon>
        <taxon>Bacillaceae</taxon>
        <taxon>Halobacillus</taxon>
    </lineage>
</organism>
<evidence type="ECO:0000313" key="4">
    <source>
        <dbReference type="EMBL" id="WFT73227.1"/>
    </source>
</evidence>
<reference evidence="4 5" key="1">
    <citation type="submission" date="2023-04" db="EMBL/GenBank/DDBJ databases">
        <title>Genome sequence of Halobacillus naozhouensis KACC 21980.</title>
        <authorList>
            <person name="Kim S."/>
            <person name="Heo J."/>
            <person name="Kwon S.-W."/>
        </authorList>
    </citation>
    <scope>NUCLEOTIDE SEQUENCE [LARGE SCALE GENOMIC DNA]</scope>
    <source>
        <strain evidence="4 5">KCTC 13234</strain>
    </source>
</reference>
<dbReference type="InterPro" id="IPR045735">
    <property type="entry name" value="Spore_III_AA_AAA+_ATPase"/>
</dbReference>
<dbReference type="SMART" id="SM00382">
    <property type="entry name" value="AAA"/>
    <property type="match status" value="1"/>
</dbReference>
<dbReference type="NCBIfam" id="TIGR02858">
    <property type="entry name" value="spore_III_AA"/>
    <property type="match status" value="1"/>
</dbReference>
<dbReference type="PANTHER" id="PTHR20953:SF3">
    <property type="entry name" value="P-LOOP CONTAINING NUCLEOSIDE TRIPHOSPHATE HYDROLASES SUPERFAMILY PROTEIN"/>
    <property type="match status" value="1"/>
</dbReference>
<name>A0ABY8IV70_9BACI</name>
<gene>
    <name evidence="4" type="primary">spoIIIAA</name>
    <name evidence="4" type="ORF">P9989_12515</name>
</gene>
<sequence>MKEVMRLFPEHYHPLLLKNIEWKSVQEIRLRVHQRLEVLDSRGVRTLTDIRLTPEDLSFVLNQISQFSLYRLQDEIKEGFITIEGGHRVGLAGKANTKNRDIETLKFISFMNIRIARSTVSLAEKILPHLLDRGRWQNTLIIGPPHSGKTTLLRELSKCIGTDSSLKKASKVGLVDERSELAACHQGIPQLDVGVRTDVMDACPKAEGMMMMIRSMSPEVILVDELGGERDAEAVREAVYTGVQVICSIHGSNLASVQKRNAASSLISEQAFDRYIVLERLSSHQSGSFRILNAQGAEITSYGGRDKHGVDRRLNRINR</sequence>
<dbReference type="InterPro" id="IPR027417">
    <property type="entry name" value="P-loop_NTPase"/>
</dbReference>
<evidence type="ECO:0000256" key="2">
    <source>
        <dbReference type="ARBA" id="ARBA00022840"/>
    </source>
</evidence>
<proteinExistence type="predicted"/>
<dbReference type="Pfam" id="PF19568">
    <property type="entry name" value="Spore_III_AA"/>
    <property type="match status" value="1"/>
</dbReference>
<evidence type="ECO:0000259" key="3">
    <source>
        <dbReference type="SMART" id="SM00382"/>
    </source>
</evidence>
<keyword evidence="2" id="KW-0067">ATP-binding</keyword>
<dbReference type="RefSeq" id="WP_283075248.1">
    <property type="nucleotide sequence ID" value="NZ_CP121671.1"/>
</dbReference>
<evidence type="ECO:0000256" key="1">
    <source>
        <dbReference type="ARBA" id="ARBA00022741"/>
    </source>
</evidence>
<accession>A0ABY8IV70</accession>
<keyword evidence="5" id="KW-1185">Reference proteome</keyword>
<dbReference type="Proteomes" id="UP001221597">
    <property type="component" value="Chromosome"/>
</dbReference>
<keyword evidence="1" id="KW-0547">Nucleotide-binding</keyword>
<dbReference type="Gene3D" id="3.40.50.300">
    <property type="entry name" value="P-loop containing nucleotide triphosphate hydrolases"/>
    <property type="match status" value="1"/>
</dbReference>
<dbReference type="EMBL" id="CP121671">
    <property type="protein sequence ID" value="WFT73227.1"/>
    <property type="molecule type" value="Genomic_DNA"/>
</dbReference>
<evidence type="ECO:0000313" key="5">
    <source>
        <dbReference type="Proteomes" id="UP001221597"/>
    </source>
</evidence>
<protein>
    <submittedName>
        <fullName evidence="4">Stage III sporulation protein AA</fullName>
    </submittedName>
</protein>
<dbReference type="PANTHER" id="PTHR20953">
    <property type="entry name" value="KINASE-RELATED"/>
    <property type="match status" value="1"/>
</dbReference>
<dbReference type="InterPro" id="IPR003593">
    <property type="entry name" value="AAA+_ATPase"/>
</dbReference>
<feature type="domain" description="AAA+ ATPase" evidence="3">
    <location>
        <begin position="135"/>
        <end position="282"/>
    </location>
</feature>
<dbReference type="InterPro" id="IPR014217">
    <property type="entry name" value="Spore_III_AA"/>
</dbReference>
<dbReference type="SUPFAM" id="SSF52540">
    <property type="entry name" value="P-loop containing nucleoside triphosphate hydrolases"/>
    <property type="match status" value="1"/>
</dbReference>